<evidence type="ECO:0000259" key="4">
    <source>
        <dbReference type="SMART" id="SM00796"/>
    </source>
</evidence>
<dbReference type="PANTHER" id="PTHR34698:SF2">
    <property type="entry name" value="5-OXOPROLINASE SUBUNIT B"/>
    <property type="match status" value="1"/>
</dbReference>
<evidence type="ECO:0000313" key="6">
    <source>
        <dbReference type="Proteomes" id="UP001201217"/>
    </source>
</evidence>
<dbReference type="EMBL" id="JAKGTI010000001">
    <property type="protein sequence ID" value="MCF4098336.1"/>
    <property type="molecule type" value="Genomic_DNA"/>
</dbReference>
<dbReference type="Gene3D" id="3.30.1360.40">
    <property type="match status" value="1"/>
</dbReference>
<dbReference type="SUPFAM" id="SSF50891">
    <property type="entry name" value="Cyclophilin-like"/>
    <property type="match status" value="1"/>
</dbReference>
<name>A0ABS9E640_9HYPH</name>
<dbReference type="InterPro" id="IPR010016">
    <property type="entry name" value="PxpB"/>
</dbReference>
<keyword evidence="1" id="KW-0547">Nucleotide-binding</keyword>
<feature type="domain" description="Carboxyltransferase" evidence="4">
    <location>
        <begin position="14"/>
        <end position="218"/>
    </location>
</feature>
<accession>A0ABS9E640</accession>
<evidence type="ECO:0000256" key="3">
    <source>
        <dbReference type="ARBA" id="ARBA00022840"/>
    </source>
</evidence>
<dbReference type="PANTHER" id="PTHR34698">
    <property type="entry name" value="5-OXOPROLINASE SUBUNIT B"/>
    <property type="match status" value="1"/>
</dbReference>
<evidence type="ECO:0000256" key="2">
    <source>
        <dbReference type="ARBA" id="ARBA00022801"/>
    </source>
</evidence>
<organism evidence="5 6">
    <name type="scientific">Maritalea mediterranea</name>
    <dbReference type="NCBI Taxonomy" id="2909667"/>
    <lineage>
        <taxon>Bacteria</taxon>
        <taxon>Pseudomonadati</taxon>
        <taxon>Pseudomonadota</taxon>
        <taxon>Alphaproteobacteria</taxon>
        <taxon>Hyphomicrobiales</taxon>
        <taxon>Devosiaceae</taxon>
        <taxon>Maritalea</taxon>
    </lineage>
</organism>
<gene>
    <name evidence="5" type="ORF">L1I42_07525</name>
</gene>
<keyword evidence="3" id="KW-0067">ATP-binding</keyword>
<keyword evidence="2 5" id="KW-0378">Hydrolase</keyword>
<dbReference type="InterPro" id="IPR003833">
    <property type="entry name" value="CT_C_D"/>
</dbReference>
<sequence>MPEPELPQTRGPRVKLQPLGDKAILVVFDRELNLKANRQAIQFSQQVQDKLAPHIEGVSSNLLSCLVRYNPKTISFTRLRQELQLMLSRFDLVGERPPMETSPVTINVHYGGEQGPDFESVCAQLETSPNDFVATHTASVLDVLALGFSPGFIYLGLHECWREFPRRTALKENIPAGSVLFAAGQTAITAVPIRTGWSVIGHCDLLNFDVSRDPPVKLRPGHNVKLNAVEVTHG</sequence>
<dbReference type="Proteomes" id="UP001201217">
    <property type="component" value="Unassembled WGS sequence"/>
</dbReference>
<dbReference type="GO" id="GO:0016787">
    <property type="term" value="F:hydrolase activity"/>
    <property type="evidence" value="ECO:0007669"/>
    <property type="project" value="UniProtKB-KW"/>
</dbReference>
<protein>
    <submittedName>
        <fullName evidence="5">Allophanate hydrolase subunit 1</fullName>
    </submittedName>
</protein>
<dbReference type="InterPro" id="IPR029000">
    <property type="entry name" value="Cyclophilin-like_dom_sf"/>
</dbReference>
<evidence type="ECO:0000313" key="5">
    <source>
        <dbReference type="EMBL" id="MCF4098336.1"/>
    </source>
</evidence>
<proteinExistence type="predicted"/>
<dbReference type="Gene3D" id="2.40.100.10">
    <property type="entry name" value="Cyclophilin-like"/>
    <property type="match status" value="1"/>
</dbReference>
<dbReference type="SMART" id="SM00796">
    <property type="entry name" value="AHS1"/>
    <property type="match status" value="1"/>
</dbReference>
<dbReference type="RefSeq" id="WP_236113862.1">
    <property type="nucleotide sequence ID" value="NZ_JAKGTI010000001.1"/>
</dbReference>
<reference evidence="5 6" key="1">
    <citation type="submission" date="2022-01" db="EMBL/GenBank/DDBJ databases">
        <title>Maritalea mediterranea sp. nov., isolated from marine plastic residues from the Malva-rosa beach (Valencia, Spain).</title>
        <authorList>
            <person name="Vidal-Verdu A."/>
            <person name="Molina-Menor E."/>
            <person name="Pascual J."/>
            <person name="Pereto J."/>
            <person name="Porcar M."/>
        </authorList>
    </citation>
    <scope>NUCLEOTIDE SEQUENCE [LARGE SCALE GENOMIC DNA]</scope>
    <source>
        <strain evidence="5 6">P4.10X</strain>
    </source>
</reference>
<evidence type="ECO:0000256" key="1">
    <source>
        <dbReference type="ARBA" id="ARBA00022741"/>
    </source>
</evidence>
<comment type="caution">
    <text evidence="5">The sequence shown here is derived from an EMBL/GenBank/DDBJ whole genome shotgun (WGS) entry which is preliminary data.</text>
</comment>
<dbReference type="Pfam" id="PF02682">
    <property type="entry name" value="CT_C_D"/>
    <property type="match status" value="1"/>
</dbReference>
<keyword evidence="6" id="KW-1185">Reference proteome</keyword>
<dbReference type="SUPFAM" id="SSF160467">
    <property type="entry name" value="PH0987 N-terminal domain-like"/>
    <property type="match status" value="1"/>
</dbReference>